<dbReference type="AlphaFoldDB" id="A0AAN9G9L5"/>
<dbReference type="Pfam" id="PF21528">
    <property type="entry name" value="CC2D1A-B_DM14"/>
    <property type="match status" value="4"/>
</dbReference>
<protein>
    <recommendedName>
        <fullName evidence="3">C2 domain-containing protein</fullName>
    </recommendedName>
</protein>
<dbReference type="SMART" id="SM00239">
    <property type="entry name" value="C2"/>
    <property type="match status" value="1"/>
</dbReference>
<feature type="domain" description="C2" evidence="3">
    <location>
        <begin position="721"/>
        <end position="854"/>
    </location>
</feature>
<evidence type="ECO:0000256" key="2">
    <source>
        <dbReference type="SAM" id="MobiDB-lite"/>
    </source>
</evidence>
<feature type="compositionally biased region" description="Polar residues" evidence="2">
    <location>
        <begin position="285"/>
        <end position="299"/>
    </location>
</feature>
<dbReference type="InterPro" id="IPR035892">
    <property type="entry name" value="C2_domain_sf"/>
</dbReference>
<comment type="caution">
    <text evidence="4">The sequence shown here is derived from an EMBL/GenBank/DDBJ whole genome shotgun (WGS) entry which is preliminary data.</text>
</comment>
<dbReference type="InterPro" id="IPR037772">
    <property type="entry name" value="C2_Freud"/>
</dbReference>
<feature type="compositionally biased region" description="Basic and acidic residues" evidence="2">
    <location>
        <begin position="433"/>
        <end position="452"/>
    </location>
</feature>
<feature type="compositionally biased region" description="Low complexity" evidence="2">
    <location>
        <begin position="52"/>
        <end position="77"/>
    </location>
</feature>
<dbReference type="Pfam" id="PF00168">
    <property type="entry name" value="C2"/>
    <property type="match status" value="1"/>
</dbReference>
<dbReference type="InterPro" id="IPR000008">
    <property type="entry name" value="C2_dom"/>
</dbReference>
<feature type="compositionally biased region" description="Acidic residues" evidence="2">
    <location>
        <begin position="34"/>
        <end position="51"/>
    </location>
</feature>
<dbReference type="PROSITE" id="PS50004">
    <property type="entry name" value="C2"/>
    <property type="match status" value="1"/>
</dbReference>
<organism evidence="4 5">
    <name type="scientific">Littorina saxatilis</name>
    <dbReference type="NCBI Taxonomy" id="31220"/>
    <lineage>
        <taxon>Eukaryota</taxon>
        <taxon>Metazoa</taxon>
        <taxon>Spiralia</taxon>
        <taxon>Lophotrochozoa</taxon>
        <taxon>Mollusca</taxon>
        <taxon>Gastropoda</taxon>
        <taxon>Caenogastropoda</taxon>
        <taxon>Littorinimorpha</taxon>
        <taxon>Littorinoidea</taxon>
        <taxon>Littorinidae</taxon>
        <taxon>Littorina</taxon>
    </lineage>
</organism>
<feature type="region of interest" description="Disordered" evidence="2">
    <location>
        <begin position="90"/>
        <end position="328"/>
    </location>
</feature>
<comment type="similarity">
    <text evidence="1">Belongs to the CC2D1 family.</text>
</comment>
<dbReference type="Proteomes" id="UP001374579">
    <property type="component" value="Unassembled WGS sequence"/>
</dbReference>
<feature type="compositionally biased region" description="Low complexity" evidence="2">
    <location>
        <begin position="536"/>
        <end position="555"/>
    </location>
</feature>
<evidence type="ECO:0000256" key="1">
    <source>
        <dbReference type="ARBA" id="ARBA00010672"/>
    </source>
</evidence>
<feature type="compositionally biased region" description="Polar residues" evidence="2">
    <location>
        <begin position="195"/>
        <end position="205"/>
    </location>
</feature>
<dbReference type="SMART" id="SM00685">
    <property type="entry name" value="DM14"/>
    <property type="match status" value="4"/>
</dbReference>
<accession>A0AAN9G9L5</accession>
<dbReference type="Gene3D" id="2.60.40.150">
    <property type="entry name" value="C2 domain"/>
    <property type="match status" value="1"/>
</dbReference>
<evidence type="ECO:0000313" key="4">
    <source>
        <dbReference type="EMBL" id="KAK7100396.1"/>
    </source>
</evidence>
<dbReference type="InterPro" id="IPR006608">
    <property type="entry name" value="CC2D1A/B_DM14"/>
</dbReference>
<feature type="region of interest" description="Disordered" evidence="2">
    <location>
        <begin position="476"/>
        <end position="571"/>
    </location>
</feature>
<dbReference type="GO" id="GO:0001227">
    <property type="term" value="F:DNA-binding transcription repressor activity, RNA polymerase II-specific"/>
    <property type="evidence" value="ECO:0007669"/>
    <property type="project" value="InterPro"/>
</dbReference>
<feature type="region of interest" description="Disordered" evidence="2">
    <location>
        <begin position="352"/>
        <end position="457"/>
    </location>
</feature>
<keyword evidence="5" id="KW-1185">Reference proteome</keyword>
<dbReference type="PANTHER" id="PTHR13076:SF9">
    <property type="entry name" value="COILED-COIL AND C2 DOMAIN-CONTAINING PROTEIN 1-LIKE"/>
    <property type="match status" value="1"/>
</dbReference>
<feature type="region of interest" description="Disordered" evidence="2">
    <location>
        <begin position="1"/>
        <end position="78"/>
    </location>
</feature>
<feature type="compositionally biased region" description="Basic and acidic residues" evidence="2">
    <location>
        <begin position="207"/>
        <end position="216"/>
    </location>
</feature>
<dbReference type="PANTHER" id="PTHR13076">
    <property type="entry name" value="COILED-COIL AND C2 DOMAIN-CONTAINING PROTEIN 1-LIKE"/>
    <property type="match status" value="1"/>
</dbReference>
<feature type="compositionally biased region" description="Basic and acidic residues" evidence="2">
    <location>
        <begin position="302"/>
        <end position="316"/>
    </location>
</feature>
<sequence>MFGKITKQEPANAPKRKGAELMNQMGFGMPTNMEDMEAMVYGDDDDDDLEAELAALTGGESSPTKKSSPPKKVAAPVGKLDIEQMAAYDMMDLDEDVSDTEDPDLLAELAELDDNDNLQPTPTPPPPQRSPAPAPSPSNQQYPPAFSPTFSQAPQQSPQAPQRSPQASPGPSPSQASQGGEAVTVVQDRMVMYQSALQNAKQLGDSSKARRLDRGLKTLTDTLRKAKAGKPITDEDMPPPVAMGTSTIAPAPGPSSSVSTPSPTHAPSSSSVDGPGPSVLPPAQTGPSHTQPGPSTSSAPEGKMRHTLESRKEQYRHAALAAKQGGDMATASKYAKIAKQFDTVLHALEEGKPIDLSNMPPPLPGVPAAASQTARQPVPEVRVQRSTNQGAGGKDAQPEEPSELPPEPTEEEAKKLFQAPDAPKTVMEALTQRLEKYKSTENSAKEAGESGKARRMGRIVKQYESAVKDYRAGKPVDFLELPTPPGFGPIPVSSGPPPRASPSPQKPQQTPQSASPAAAGAARALVSPPQPAPRTQAPSPQSTAGAAAGAHAKTAISRAATTRKSGHSRQEQQLGFLQERMEEFRTAALQAKKNKDLEMAKQHIRMMKGMEPMIEALEAGLPVDLAQVPPSPLANDENEDKFIVVSAEDCQPSGDRDEVFTQLEQDLAKQIQICNTNAQHFTKMGDVPGAAKFQKMGQGCAKDLESLKSSRRHGDPLPKFHYETRSFSIVQSNTELGENEMELTVVRGISYNLPSGYSEKDMDTMVKYEFAFPSEESQTGHTSTVKDTINPEYNESFKLQIDRKSRSFARFIERKGIKLDIYHKRGFFKGDKLLGSVTVKLTPLETKCILHDSFDLMDGRKSVGGKLEVKVRLRDPFKGRQVEESKEKWLVIDQFIRTVGSKSQAGQTASAQKPKNDGTSCMEVLRYEKQQLDKQISYLKDSLSAIQMQTLRHKSSLLEEKLELQQKQLREGGTEAWKAYVAAVEKEAVMFETEARQLARIGDVQKAETMINKCKLAKKELAAIKAKIPG</sequence>
<dbReference type="SUPFAM" id="SSF49562">
    <property type="entry name" value="C2 domain (Calcium/lipid-binding domain, CaLB)"/>
    <property type="match status" value="1"/>
</dbReference>
<evidence type="ECO:0000259" key="3">
    <source>
        <dbReference type="PROSITE" id="PS50004"/>
    </source>
</evidence>
<reference evidence="4 5" key="1">
    <citation type="submission" date="2024-02" db="EMBL/GenBank/DDBJ databases">
        <title>Chromosome-scale genome assembly of the rough periwinkle Littorina saxatilis.</title>
        <authorList>
            <person name="De Jode A."/>
            <person name="Faria R."/>
            <person name="Formenti G."/>
            <person name="Sims Y."/>
            <person name="Smith T.P."/>
            <person name="Tracey A."/>
            <person name="Wood J.M.D."/>
            <person name="Zagrodzka Z.B."/>
            <person name="Johannesson K."/>
            <person name="Butlin R.K."/>
            <person name="Leder E.H."/>
        </authorList>
    </citation>
    <scope>NUCLEOTIDE SEQUENCE [LARGE SCALE GENOMIC DNA]</scope>
    <source>
        <strain evidence="4">Snail1</strain>
        <tissue evidence="4">Muscle</tissue>
    </source>
</reference>
<feature type="compositionally biased region" description="Pro residues" evidence="2">
    <location>
        <begin position="121"/>
        <end position="136"/>
    </location>
</feature>
<feature type="compositionally biased region" description="Low complexity" evidence="2">
    <location>
        <begin position="506"/>
        <end position="527"/>
    </location>
</feature>
<feature type="compositionally biased region" description="Low complexity" evidence="2">
    <location>
        <begin position="137"/>
        <end position="178"/>
    </location>
</feature>
<proteinExistence type="inferred from homology"/>
<dbReference type="InterPro" id="IPR039725">
    <property type="entry name" value="CC2D1A/B"/>
</dbReference>
<dbReference type="EMBL" id="JBAMIC010000011">
    <property type="protein sequence ID" value="KAK7100396.1"/>
    <property type="molecule type" value="Genomic_DNA"/>
</dbReference>
<name>A0AAN9G9L5_9CAEN</name>
<dbReference type="CDD" id="cd08690">
    <property type="entry name" value="C2_Freud-1"/>
    <property type="match status" value="1"/>
</dbReference>
<evidence type="ECO:0000313" key="5">
    <source>
        <dbReference type="Proteomes" id="UP001374579"/>
    </source>
</evidence>
<feature type="compositionally biased region" description="Low complexity" evidence="2">
    <location>
        <begin position="254"/>
        <end position="277"/>
    </location>
</feature>
<gene>
    <name evidence="4" type="ORF">V1264_023357</name>
</gene>
<feature type="compositionally biased region" description="Acidic residues" evidence="2">
    <location>
        <begin position="91"/>
        <end position="116"/>
    </location>
</feature>
<feature type="compositionally biased region" description="Pro residues" evidence="2">
    <location>
        <begin position="482"/>
        <end position="505"/>
    </location>
</feature>